<name>A0A4S2CLG3_9BACE</name>
<accession>A0A4S2CLG3</accession>
<dbReference type="EMBL" id="SRYX01000076">
    <property type="protein sequence ID" value="TGY28144.1"/>
    <property type="molecule type" value="Genomic_DNA"/>
</dbReference>
<proteinExistence type="predicted"/>
<protein>
    <recommendedName>
        <fullName evidence="3">Lanthionine synthetase C-like protein</fullName>
    </recommendedName>
</protein>
<evidence type="ECO:0000313" key="1">
    <source>
        <dbReference type="EMBL" id="TGY28144.1"/>
    </source>
</evidence>
<evidence type="ECO:0000313" key="2">
    <source>
        <dbReference type="Proteomes" id="UP000309566"/>
    </source>
</evidence>
<comment type="caution">
    <text evidence="1">The sequence shown here is derived from an EMBL/GenBank/DDBJ whole genome shotgun (WGS) entry which is preliminary data.</text>
</comment>
<dbReference type="GO" id="GO:0031179">
    <property type="term" value="P:peptide modification"/>
    <property type="evidence" value="ECO:0007669"/>
    <property type="project" value="InterPro"/>
</dbReference>
<evidence type="ECO:0008006" key="3">
    <source>
        <dbReference type="Google" id="ProtNLM"/>
    </source>
</evidence>
<dbReference type="Proteomes" id="UP000309566">
    <property type="component" value="Unassembled WGS sequence"/>
</dbReference>
<dbReference type="AlphaFoldDB" id="A0A4S2CLG3"/>
<dbReference type="SUPFAM" id="SSF158745">
    <property type="entry name" value="LanC-like"/>
    <property type="match status" value="1"/>
</dbReference>
<dbReference type="InterPro" id="IPR007822">
    <property type="entry name" value="LANC-like"/>
</dbReference>
<gene>
    <name evidence="1" type="ORF">E5353_15375</name>
</gene>
<dbReference type="Pfam" id="PF05147">
    <property type="entry name" value="LANC_like"/>
    <property type="match status" value="1"/>
</dbReference>
<sequence length="326" mass="37443">MQSESKNSRYMDKILRQIANTIVANLKNTEPIGLFNGKIGIVLFLYKYAHYSGSTVYEEIASELINDVFNLVRSDMSPSIIDGVGGIGYGLSMLLGEHLVESDPEENVLDDIDKMLLCDVRSSLMKELHNPYPLYSSGLYLLSRLYYDEATVDQVWITNVIVQANHVLSDCIKQKKYGMLKLSHLGSMLYVLFELSKMKKVEVETLESLIKDILYLSHQAVLQGDYREIDIVLFGKMLSQLPQIWEMDCYEQLRKSVERLSLTESQNSMDFWYEHLWWSVIYDLVDDIPLNKIEGYIDEKVAEAYFDESIVNNHLAAVGLCLMKNI</sequence>
<dbReference type="Gene3D" id="1.50.10.20">
    <property type="match status" value="1"/>
</dbReference>
<reference evidence="1 2" key="1">
    <citation type="submission" date="2019-04" db="EMBL/GenBank/DDBJ databases">
        <title>Microbes associate with the intestines of laboratory mice.</title>
        <authorList>
            <person name="Navarre W."/>
            <person name="Wong E."/>
            <person name="Huang K."/>
            <person name="Tropini C."/>
            <person name="Ng K."/>
            <person name="Yu B."/>
        </authorList>
    </citation>
    <scope>NUCLEOTIDE SEQUENCE [LARGE SCALE GENOMIC DNA]</scope>
    <source>
        <strain evidence="1 2">NM63_1-25</strain>
    </source>
</reference>
<organism evidence="1 2">
    <name type="scientific">Bacteroides caecimuris</name>
    <dbReference type="NCBI Taxonomy" id="1796613"/>
    <lineage>
        <taxon>Bacteria</taxon>
        <taxon>Pseudomonadati</taxon>
        <taxon>Bacteroidota</taxon>
        <taxon>Bacteroidia</taxon>
        <taxon>Bacteroidales</taxon>
        <taxon>Bacteroidaceae</taxon>
        <taxon>Bacteroides</taxon>
    </lineage>
</organism>